<sequence>MSWRCSSTTNEGLVANLWRHGLVKSPIVKATLQNVDRAHFSPIMPYEDSPQRIGYDATISAPHIHANAAEALLPLLGPGKKVLDIGSGSGYLTAVLAHLVSPGGQVVGIDHIQQLCDMSINNLRKDPVHAQMIDAGNIKIIKGDGRLGWAEGGPYDAIHVGAAASEIHQSLVDQLNSPGRMFIPVDNGFVGQYIWVVDKDKDGKVTKEKQFGVMYVPLTDAKVYKDEL</sequence>
<dbReference type="STRING" id="1392247.A0A3N4KLY4"/>
<dbReference type="InterPro" id="IPR000682">
    <property type="entry name" value="PCMT"/>
</dbReference>
<dbReference type="EC" id="2.1.1.77" evidence="10"/>
<dbReference type="PANTHER" id="PTHR11579:SF0">
    <property type="entry name" value="PROTEIN-L-ISOASPARTATE(D-ASPARTATE) O-METHYLTRANSFERASE"/>
    <property type="match status" value="1"/>
</dbReference>
<evidence type="ECO:0000256" key="2">
    <source>
        <dbReference type="ARBA" id="ARBA00005369"/>
    </source>
</evidence>
<keyword evidence="4" id="KW-0963">Cytoplasm</keyword>
<dbReference type="GO" id="GO:0006950">
    <property type="term" value="P:response to stress"/>
    <property type="evidence" value="ECO:0007669"/>
    <property type="project" value="UniProtKB-ARBA"/>
</dbReference>
<comment type="subunit">
    <text evidence="3">Monomer.</text>
</comment>
<keyword evidence="5 10" id="KW-0489">Methyltransferase</keyword>
<dbReference type="SUPFAM" id="SSF53335">
    <property type="entry name" value="S-adenosyl-L-methionine-dependent methyltransferases"/>
    <property type="match status" value="1"/>
</dbReference>
<keyword evidence="7 10" id="KW-0949">S-adenosyl-L-methionine</keyword>
<dbReference type="EMBL" id="ML119219">
    <property type="protein sequence ID" value="RPB06795.1"/>
    <property type="molecule type" value="Genomic_DNA"/>
</dbReference>
<evidence type="ECO:0000313" key="12">
    <source>
        <dbReference type="Proteomes" id="UP000277580"/>
    </source>
</evidence>
<dbReference type="PANTHER" id="PTHR11579">
    <property type="entry name" value="PROTEIN-L-ISOASPARTATE O-METHYLTRANSFERASE"/>
    <property type="match status" value="1"/>
</dbReference>
<evidence type="ECO:0000256" key="10">
    <source>
        <dbReference type="RuleBase" id="RU003802"/>
    </source>
</evidence>
<evidence type="ECO:0000256" key="3">
    <source>
        <dbReference type="ARBA" id="ARBA00011245"/>
    </source>
</evidence>
<dbReference type="Proteomes" id="UP000277580">
    <property type="component" value="Unassembled WGS sequence"/>
</dbReference>
<proteinExistence type="inferred from homology"/>
<dbReference type="InterPro" id="IPR029063">
    <property type="entry name" value="SAM-dependent_MTases_sf"/>
</dbReference>
<dbReference type="PROSITE" id="PS01279">
    <property type="entry name" value="PCMT"/>
    <property type="match status" value="1"/>
</dbReference>
<dbReference type="FunFam" id="3.40.50.150:FF:000235">
    <property type="entry name" value="Protein-L-isoaspartate O-methyltransferase"/>
    <property type="match status" value="1"/>
</dbReference>
<evidence type="ECO:0000256" key="5">
    <source>
        <dbReference type="ARBA" id="ARBA00022603"/>
    </source>
</evidence>
<accession>A0A3N4KLY4</accession>
<organism evidence="11 12">
    <name type="scientific">Morchella conica CCBAS932</name>
    <dbReference type="NCBI Taxonomy" id="1392247"/>
    <lineage>
        <taxon>Eukaryota</taxon>
        <taxon>Fungi</taxon>
        <taxon>Dikarya</taxon>
        <taxon>Ascomycota</taxon>
        <taxon>Pezizomycotina</taxon>
        <taxon>Pezizomycetes</taxon>
        <taxon>Pezizales</taxon>
        <taxon>Morchellaceae</taxon>
        <taxon>Morchella</taxon>
    </lineage>
</organism>
<keyword evidence="6 10" id="KW-0808">Transferase</keyword>
<protein>
    <recommendedName>
        <fullName evidence="10">Protein-L-isoaspartate O-methyltransferase</fullName>
        <ecNumber evidence="10">2.1.1.77</ecNumber>
    </recommendedName>
</protein>
<dbReference type="NCBIfam" id="TIGR00080">
    <property type="entry name" value="pimt"/>
    <property type="match status" value="1"/>
</dbReference>
<evidence type="ECO:0000256" key="8">
    <source>
        <dbReference type="ARBA" id="ARBA00035815"/>
    </source>
</evidence>
<dbReference type="GO" id="GO:0005829">
    <property type="term" value="C:cytosol"/>
    <property type="evidence" value="ECO:0007669"/>
    <property type="project" value="UniProtKB-SubCell"/>
</dbReference>
<reference evidence="11 12" key="1">
    <citation type="journal article" date="2018" name="Nat. Ecol. Evol.">
        <title>Pezizomycetes genomes reveal the molecular basis of ectomycorrhizal truffle lifestyle.</title>
        <authorList>
            <person name="Murat C."/>
            <person name="Payen T."/>
            <person name="Noel B."/>
            <person name="Kuo A."/>
            <person name="Morin E."/>
            <person name="Chen J."/>
            <person name="Kohler A."/>
            <person name="Krizsan K."/>
            <person name="Balestrini R."/>
            <person name="Da Silva C."/>
            <person name="Montanini B."/>
            <person name="Hainaut M."/>
            <person name="Levati E."/>
            <person name="Barry K.W."/>
            <person name="Belfiori B."/>
            <person name="Cichocki N."/>
            <person name="Clum A."/>
            <person name="Dockter R.B."/>
            <person name="Fauchery L."/>
            <person name="Guy J."/>
            <person name="Iotti M."/>
            <person name="Le Tacon F."/>
            <person name="Lindquist E.A."/>
            <person name="Lipzen A."/>
            <person name="Malagnac F."/>
            <person name="Mello A."/>
            <person name="Molinier V."/>
            <person name="Miyauchi S."/>
            <person name="Poulain J."/>
            <person name="Riccioni C."/>
            <person name="Rubini A."/>
            <person name="Sitrit Y."/>
            <person name="Splivallo R."/>
            <person name="Traeger S."/>
            <person name="Wang M."/>
            <person name="Zifcakova L."/>
            <person name="Wipf D."/>
            <person name="Zambonelli A."/>
            <person name="Paolocci F."/>
            <person name="Nowrousian M."/>
            <person name="Ottonello S."/>
            <person name="Baldrian P."/>
            <person name="Spatafora J.W."/>
            <person name="Henrissat B."/>
            <person name="Nagy L.G."/>
            <person name="Aury J.M."/>
            <person name="Wincker P."/>
            <person name="Grigoriev I.V."/>
            <person name="Bonfante P."/>
            <person name="Martin F.M."/>
        </authorList>
    </citation>
    <scope>NUCLEOTIDE SEQUENCE [LARGE SCALE GENOMIC DNA]</scope>
    <source>
        <strain evidence="11 12">CCBAS932</strain>
    </source>
</reference>
<name>A0A3N4KLY4_9PEZI</name>
<dbReference type="CDD" id="cd02440">
    <property type="entry name" value="AdoMet_MTases"/>
    <property type="match status" value="1"/>
</dbReference>
<comment type="catalytic activity">
    <reaction evidence="8">
        <text>[protein]-L-isoaspartate + S-adenosyl-L-methionine = [protein]-L-isoaspartate alpha-methyl ester + S-adenosyl-L-homocysteine</text>
        <dbReference type="Rhea" id="RHEA:12705"/>
        <dbReference type="Rhea" id="RHEA-COMP:12143"/>
        <dbReference type="Rhea" id="RHEA-COMP:12144"/>
        <dbReference type="ChEBI" id="CHEBI:57856"/>
        <dbReference type="ChEBI" id="CHEBI:59789"/>
        <dbReference type="ChEBI" id="CHEBI:90596"/>
        <dbReference type="ChEBI" id="CHEBI:90598"/>
        <dbReference type="EC" id="2.1.1.77"/>
    </reaction>
    <physiologicalReaction direction="left-to-right" evidence="8">
        <dbReference type="Rhea" id="RHEA:12706"/>
    </physiologicalReaction>
</comment>
<dbReference type="GO" id="GO:0032259">
    <property type="term" value="P:methylation"/>
    <property type="evidence" value="ECO:0007669"/>
    <property type="project" value="UniProtKB-KW"/>
</dbReference>
<dbReference type="OrthoDB" id="73890at2759"/>
<evidence type="ECO:0000256" key="1">
    <source>
        <dbReference type="ARBA" id="ARBA00004514"/>
    </source>
</evidence>
<evidence type="ECO:0000256" key="9">
    <source>
        <dbReference type="ARBA" id="ARBA00054057"/>
    </source>
</evidence>
<dbReference type="Pfam" id="PF01135">
    <property type="entry name" value="PCMT"/>
    <property type="match status" value="1"/>
</dbReference>
<evidence type="ECO:0000256" key="4">
    <source>
        <dbReference type="ARBA" id="ARBA00022490"/>
    </source>
</evidence>
<dbReference type="InParanoid" id="A0A3N4KLY4"/>
<comment type="subcellular location">
    <subcellularLocation>
        <location evidence="1">Cytoplasm</location>
        <location evidence="1">Cytosol</location>
    </subcellularLocation>
</comment>
<keyword evidence="12" id="KW-1185">Reference proteome</keyword>
<gene>
    <name evidence="11" type="ORF">P167DRAFT_530643</name>
</gene>
<dbReference type="AlphaFoldDB" id="A0A3N4KLY4"/>
<comment type="function">
    <text evidence="9">Initiates the repair of damaged proteins by catalyzing methyl esterification of L-isoaspartyl and D-aspartyl residues produced by spontaneous isomerization and racemization of L-aspartyl and L-asparaginyl residues in aging peptides and proteins.</text>
</comment>
<evidence type="ECO:0000256" key="6">
    <source>
        <dbReference type="ARBA" id="ARBA00022679"/>
    </source>
</evidence>
<dbReference type="Gene3D" id="3.40.50.150">
    <property type="entry name" value="Vaccinia Virus protein VP39"/>
    <property type="match status" value="1"/>
</dbReference>
<dbReference type="GO" id="GO:0004719">
    <property type="term" value="F:protein-L-isoaspartate (D-aspartate) O-methyltransferase activity"/>
    <property type="evidence" value="ECO:0007669"/>
    <property type="project" value="UniProtKB-UniRule"/>
</dbReference>
<evidence type="ECO:0000256" key="7">
    <source>
        <dbReference type="ARBA" id="ARBA00022691"/>
    </source>
</evidence>
<comment type="similarity">
    <text evidence="2 10">Belongs to the methyltransferase superfamily. L-isoaspartyl/D-aspartyl protein methyltransferase family.</text>
</comment>
<evidence type="ECO:0000313" key="11">
    <source>
        <dbReference type="EMBL" id="RPB06795.1"/>
    </source>
</evidence>